<name>A0A9W6MZ85_9HYPH</name>
<sequence length="564" mass="58859">MSTGLLALLAFLPILAAGVLLIGFRIPARIVMPITYVMAVVIALAFWGVSVNRVMASSLQGLLQTAGLLWIIFGAILLLNTLKHSGAISTIRAGFTSISPDRRVQVILIAWLFGSFIEGASGFGTPAAVAAPLMVAVGFPAMAAVVFGMMIQSTPVSFGAVGTPLIVGVQTGLDQAAITTQLTEAGSSWATFFHLITTEVAVIHAICGTLMPLFLIMVMTRFFGRNKSWTEGLSAAPFAILGAFAMTVPYVLAATFLGAEFPSLLGGLIGLAVMTLAARFRFLVPKHAWDFAPPSEWPKEWFGKLDITLDSLAKRTIPLALAWTPYVLLAVLLVVTRMVPSIGGALKSATLAFSGILGERGINGDFPLLFSPGGLLVIICLITVVLHRMSFAGFGAAVRESSGTLIGAGFVLIFTVPMVRVMINSGVNANGLDSMPVLVAEWVSTQVGAVYPVFAPAIGALGAFLAGSNTVSNLMLSQFQFSVAQGLGISSVLMVAGQSVGAAAGNMIAIHNVVAASATVGLLGREGATLRITILPTIYYLIVAGTLLLIGFYVIGLSDPLMGR</sequence>
<comment type="function">
    <text evidence="8">Uptake of L-lactate across the membrane. Can also transport D-lactate and glycolate.</text>
</comment>
<comment type="similarity">
    <text evidence="2 8">Belongs to the lactate permease family.</text>
</comment>
<feature type="transmembrane region" description="Helical" evidence="8">
    <location>
        <begin position="319"/>
        <end position="339"/>
    </location>
</feature>
<evidence type="ECO:0000256" key="3">
    <source>
        <dbReference type="ARBA" id="ARBA00022448"/>
    </source>
</evidence>
<keyword evidence="3 8" id="KW-0813">Transport</keyword>
<keyword evidence="5 8" id="KW-0812">Transmembrane</keyword>
<evidence type="ECO:0000256" key="7">
    <source>
        <dbReference type="ARBA" id="ARBA00023136"/>
    </source>
</evidence>
<feature type="transmembrane region" description="Helical" evidence="8">
    <location>
        <begin position="26"/>
        <end position="49"/>
    </location>
</feature>
<dbReference type="GO" id="GO:0005886">
    <property type="term" value="C:plasma membrane"/>
    <property type="evidence" value="ECO:0007669"/>
    <property type="project" value="UniProtKB-SubCell"/>
</dbReference>
<comment type="subcellular location">
    <subcellularLocation>
        <location evidence="8">Cell inner membrane</location>
        <topology evidence="8">Multi-pass membrane protein</topology>
    </subcellularLocation>
    <subcellularLocation>
        <location evidence="1">Cell membrane</location>
        <topology evidence="1">Multi-pass membrane protein</topology>
    </subcellularLocation>
</comment>
<dbReference type="PANTHER" id="PTHR30003:SF0">
    <property type="entry name" value="GLYCOLATE PERMEASE GLCA-RELATED"/>
    <property type="match status" value="1"/>
</dbReference>
<evidence type="ECO:0000256" key="2">
    <source>
        <dbReference type="ARBA" id="ARBA00010100"/>
    </source>
</evidence>
<feature type="transmembrane region" description="Helical" evidence="8">
    <location>
        <begin position="537"/>
        <end position="555"/>
    </location>
</feature>
<keyword evidence="8" id="KW-0997">Cell inner membrane</keyword>
<evidence type="ECO:0000256" key="6">
    <source>
        <dbReference type="ARBA" id="ARBA00022989"/>
    </source>
</evidence>
<evidence type="ECO:0000313" key="9">
    <source>
        <dbReference type="EMBL" id="GLK71755.1"/>
    </source>
</evidence>
<keyword evidence="6 8" id="KW-1133">Transmembrane helix</keyword>
<feature type="transmembrane region" description="Helical" evidence="8">
    <location>
        <begin position="61"/>
        <end position="82"/>
    </location>
</feature>
<reference evidence="9" key="1">
    <citation type="journal article" date="2014" name="Int. J. Syst. Evol. Microbiol.">
        <title>Complete genome sequence of Corynebacterium casei LMG S-19264T (=DSM 44701T), isolated from a smear-ripened cheese.</title>
        <authorList>
            <consortium name="US DOE Joint Genome Institute (JGI-PGF)"/>
            <person name="Walter F."/>
            <person name="Albersmeier A."/>
            <person name="Kalinowski J."/>
            <person name="Ruckert C."/>
        </authorList>
    </citation>
    <scope>NUCLEOTIDE SEQUENCE</scope>
    <source>
        <strain evidence="9">VKM B-2484</strain>
    </source>
</reference>
<dbReference type="PANTHER" id="PTHR30003">
    <property type="entry name" value="L-LACTATE PERMEASE"/>
    <property type="match status" value="1"/>
</dbReference>
<keyword evidence="4" id="KW-1003">Cell membrane</keyword>
<feature type="transmembrane region" description="Helical" evidence="8">
    <location>
        <begin position="403"/>
        <end position="423"/>
    </location>
</feature>
<gene>
    <name evidence="9" type="ORF">GCM10017643_18700</name>
</gene>
<dbReference type="RefSeq" id="WP_213373089.1">
    <property type="nucleotide sequence ID" value="NZ_BSFJ01000005.1"/>
</dbReference>
<dbReference type="GO" id="GO:0015295">
    <property type="term" value="F:solute:proton symporter activity"/>
    <property type="evidence" value="ECO:0007669"/>
    <property type="project" value="TreeGrafter"/>
</dbReference>
<protein>
    <recommendedName>
        <fullName evidence="8">L-lactate permease</fullName>
    </recommendedName>
</protein>
<feature type="transmembrane region" description="Helical" evidence="8">
    <location>
        <begin position="369"/>
        <end position="391"/>
    </location>
</feature>
<dbReference type="EMBL" id="BSFJ01000005">
    <property type="protein sequence ID" value="GLK71755.1"/>
    <property type="molecule type" value="Genomic_DNA"/>
</dbReference>
<proteinExistence type="inferred from homology"/>
<dbReference type="Proteomes" id="UP001143370">
    <property type="component" value="Unassembled WGS sequence"/>
</dbReference>
<feature type="transmembrane region" description="Helical" evidence="8">
    <location>
        <begin position="443"/>
        <end position="467"/>
    </location>
</feature>
<feature type="transmembrane region" description="Helical" evidence="8">
    <location>
        <begin position="127"/>
        <end position="151"/>
    </location>
</feature>
<keyword evidence="10" id="KW-1185">Reference proteome</keyword>
<evidence type="ECO:0000256" key="5">
    <source>
        <dbReference type="ARBA" id="ARBA00022692"/>
    </source>
</evidence>
<evidence type="ECO:0000256" key="8">
    <source>
        <dbReference type="RuleBase" id="RU365092"/>
    </source>
</evidence>
<dbReference type="GO" id="GO:0015129">
    <property type="term" value="F:lactate transmembrane transporter activity"/>
    <property type="evidence" value="ECO:0007669"/>
    <property type="project" value="UniProtKB-UniRule"/>
</dbReference>
<keyword evidence="7 8" id="KW-0472">Membrane</keyword>
<feature type="transmembrane region" description="Helical" evidence="8">
    <location>
        <begin position="102"/>
        <end position="120"/>
    </location>
</feature>
<feature type="transmembrane region" description="Helical" evidence="8">
    <location>
        <begin position="235"/>
        <end position="258"/>
    </location>
</feature>
<reference evidence="9" key="2">
    <citation type="submission" date="2023-01" db="EMBL/GenBank/DDBJ databases">
        <authorList>
            <person name="Sun Q."/>
            <person name="Evtushenko L."/>
        </authorList>
    </citation>
    <scope>NUCLEOTIDE SEQUENCE</scope>
    <source>
        <strain evidence="9">VKM B-2484</strain>
    </source>
</reference>
<comment type="caution">
    <text evidence="9">The sequence shown here is derived from an EMBL/GenBank/DDBJ whole genome shotgun (WGS) entry which is preliminary data.</text>
</comment>
<dbReference type="Pfam" id="PF02652">
    <property type="entry name" value="Lactate_perm"/>
    <property type="match status" value="1"/>
</dbReference>
<accession>A0A9W6MZ85</accession>
<evidence type="ECO:0000313" key="10">
    <source>
        <dbReference type="Proteomes" id="UP001143370"/>
    </source>
</evidence>
<feature type="transmembrane region" description="Helical" evidence="8">
    <location>
        <begin position="201"/>
        <end position="223"/>
    </location>
</feature>
<organism evidence="9 10">
    <name type="scientific">Ancylobacter dichloromethanicus</name>
    <dbReference type="NCBI Taxonomy" id="518825"/>
    <lineage>
        <taxon>Bacteria</taxon>
        <taxon>Pseudomonadati</taxon>
        <taxon>Pseudomonadota</taxon>
        <taxon>Alphaproteobacteria</taxon>
        <taxon>Hyphomicrobiales</taxon>
        <taxon>Xanthobacteraceae</taxon>
        <taxon>Ancylobacter</taxon>
    </lineage>
</organism>
<dbReference type="AlphaFoldDB" id="A0A9W6MZ85"/>
<dbReference type="InterPro" id="IPR003804">
    <property type="entry name" value="Lactate_perm"/>
</dbReference>
<evidence type="ECO:0000256" key="4">
    <source>
        <dbReference type="ARBA" id="ARBA00022475"/>
    </source>
</evidence>
<feature type="transmembrane region" description="Helical" evidence="8">
    <location>
        <begin position="264"/>
        <end position="284"/>
    </location>
</feature>
<evidence type="ECO:0000256" key="1">
    <source>
        <dbReference type="ARBA" id="ARBA00004651"/>
    </source>
</evidence>